<dbReference type="Gene3D" id="3.10.560.10">
    <property type="entry name" value="Outer membrane lipoprotein wza domain like"/>
    <property type="match status" value="1"/>
</dbReference>
<dbReference type="InterPro" id="IPR010425">
    <property type="entry name" value="Caps_synth_GfcC-like_C"/>
</dbReference>
<evidence type="ECO:0000313" key="4">
    <source>
        <dbReference type="Proteomes" id="UP000616785"/>
    </source>
</evidence>
<reference evidence="3" key="1">
    <citation type="submission" date="2020-11" db="EMBL/GenBank/DDBJ databases">
        <title>Enhanced detection system for hospital associated transmission using whole genome sequencing surveillance.</title>
        <authorList>
            <person name="Harrison L.H."/>
            <person name="Van Tyne D."/>
            <person name="Marsh J.W."/>
            <person name="Griffith M.P."/>
            <person name="Snyder D.J."/>
            <person name="Cooper V.S."/>
            <person name="Mustapha M."/>
        </authorList>
    </citation>
    <scope>NUCLEOTIDE SEQUENCE</scope>
    <source>
        <strain evidence="3">STEN00092</strain>
    </source>
</reference>
<evidence type="ECO:0000259" key="2">
    <source>
        <dbReference type="Pfam" id="PF06251"/>
    </source>
</evidence>
<evidence type="ECO:0000313" key="3">
    <source>
        <dbReference type="EMBL" id="MBH1638411.1"/>
    </source>
</evidence>
<dbReference type="AlphaFoldDB" id="A0AA40XVL3"/>
<dbReference type="Pfam" id="PF06251">
    <property type="entry name" value="Caps_syn_GfcC_C"/>
    <property type="match status" value="1"/>
</dbReference>
<comment type="caution">
    <text evidence="3">The sequence shown here is derived from an EMBL/GenBank/DDBJ whole genome shotgun (WGS) entry which is preliminary data.</text>
</comment>
<protein>
    <submittedName>
        <fullName evidence="3">Capsule biosynthesis GfcC family protein</fullName>
    </submittedName>
</protein>
<sequence>MTFRFPNPAILAALFAATGVQAAQIHIEGAVEAAGEYELSAGARLADGLLLARPNTDAYLLGTSLERPHALQAQVRLRAGLQYGVGQLAESADAQVVTLAQALQTWLETHPATGRTPIAGPARLIQVQPANNPILATGDRLRFPLQPRTITVMGAVEQECELPHVPQRDARDYMGDCHPSPLADRNDIYVIQPDGRIQQLGIGLWNRADPQAVAPGGTVFVPVRASLIKHIDPLFNSDFATFIATQPINP</sequence>
<feature type="signal peptide" evidence="1">
    <location>
        <begin position="1"/>
        <end position="22"/>
    </location>
</feature>
<keyword evidence="1" id="KW-0732">Signal</keyword>
<name>A0AA40XVL3_STEMA</name>
<feature type="domain" description="Capsule biosynthesis GfcC-like C-terminal" evidence="2">
    <location>
        <begin position="160"/>
        <end position="241"/>
    </location>
</feature>
<accession>A0AA40XVL3</accession>
<evidence type="ECO:0000256" key="1">
    <source>
        <dbReference type="SAM" id="SignalP"/>
    </source>
</evidence>
<organism evidence="3 4">
    <name type="scientific">Stenotrophomonas maltophilia</name>
    <name type="common">Pseudomonas maltophilia</name>
    <name type="synonym">Xanthomonas maltophilia</name>
    <dbReference type="NCBI Taxonomy" id="40324"/>
    <lineage>
        <taxon>Bacteria</taxon>
        <taxon>Pseudomonadati</taxon>
        <taxon>Pseudomonadota</taxon>
        <taxon>Gammaproteobacteria</taxon>
        <taxon>Lysobacterales</taxon>
        <taxon>Lysobacteraceae</taxon>
        <taxon>Stenotrophomonas</taxon>
        <taxon>Stenotrophomonas maltophilia group</taxon>
    </lineage>
</organism>
<dbReference type="EMBL" id="JADUNO010000005">
    <property type="protein sequence ID" value="MBH1638411.1"/>
    <property type="molecule type" value="Genomic_DNA"/>
</dbReference>
<feature type="chain" id="PRO_5041354846" evidence="1">
    <location>
        <begin position="23"/>
        <end position="250"/>
    </location>
</feature>
<dbReference type="Proteomes" id="UP000616785">
    <property type="component" value="Unassembled WGS sequence"/>
</dbReference>
<proteinExistence type="predicted"/>
<gene>
    <name evidence="3" type="ORF">I5U57_02975</name>
</gene>